<feature type="domain" description="Reverse transcriptase RNase H-like" evidence="8">
    <location>
        <begin position="3"/>
        <end position="79"/>
    </location>
</feature>
<evidence type="ECO:0000256" key="3">
    <source>
        <dbReference type="ARBA" id="ARBA00022722"/>
    </source>
</evidence>
<keyword evidence="4" id="KW-0255">Endonuclease</keyword>
<feature type="region of interest" description="Disordered" evidence="7">
    <location>
        <begin position="189"/>
        <end position="227"/>
    </location>
</feature>
<feature type="compositionally biased region" description="Low complexity" evidence="7">
    <location>
        <begin position="189"/>
        <end position="202"/>
    </location>
</feature>
<proteinExistence type="predicted"/>
<dbReference type="GO" id="GO:0003964">
    <property type="term" value="F:RNA-directed DNA polymerase activity"/>
    <property type="evidence" value="ECO:0007669"/>
    <property type="project" value="UniProtKB-KW"/>
</dbReference>
<keyword evidence="1" id="KW-0808">Transferase</keyword>
<evidence type="ECO:0000256" key="2">
    <source>
        <dbReference type="ARBA" id="ARBA00022695"/>
    </source>
</evidence>
<evidence type="ECO:0000256" key="1">
    <source>
        <dbReference type="ARBA" id="ARBA00022679"/>
    </source>
</evidence>
<keyword evidence="2" id="KW-0548">Nucleotidyltransferase</keyword>
<evidence type="ECO:0000313" key="10">
    <source>
        <dbReference type="Proteomes" id="UP001151760"/>
    </source>
</evidence>
<dbReference type="Pfam" id="PF17917">
    <property type="entry name" value="RT_RNaseH"/>
    <property type="match status" value="1"/>
</dbReference>
<dbReference type="CDD" id="cd09274">
    <property type="entry name" value="RNase_HI_RT_Ty3"/>
    <property type="match status" value="1"/>
</dbReference>
<feature type="compositionally biased region" description="Polar residues" evidence="7">
    <location>
        <begin position="207"/>
        <end position="227"/>
    </location>
</feature>
<gene>
    <name evidence="9" type="ORF">Tco_1030221</name>
</gene>
<evidence type="ECO:0000256" key="6">
    <source>
        <dbReference type="ARBA" id="ARBA00022918"/>
    </source>
</evidence>
<evidence type="ECO:0000259" key="8">
    <source>
        <dbReference type="Pfam" id="PF17917"/>
    </source>
</evidence>
<dbReference type="InterPro" id="IPR041373">
    <property type="entry name" value="RT_RNaseH"/>
</dbReference>
<dbReference type="SUPFAM" id="SSF56672">
    <property type="entry name" value="DNA/RNA polymerases"/>
    <property type="match status" value="1"/>
</dbReference>
<dbReference type="Proteomes" id="UP001151760">
    <property type="component" value="Unassembled WGS sequence"/>
</dbReference>
<reference evidence="9" key="2">
    <citation type="submission" date="2022-01" db="EMBL/GenBank/DDBJ databases">
        <authorList>
            <person name="Yamashiro T."/>
            <person name="Shiraishi A."/>
            <person name="Satake H."/>
            <person name="Nakayama K."/>
        </authorList>
    </citation>
    <scope>NUCLEOTIDE SEQUENCE</scope>
</reference>
<evidence type="ECO:0000256" key="7">
    <source>
        <dbReference type="SAM" id="MobiDB-lite"/>
    </source>
</evidence>
<evidence type="ECO:0000256" key="5">
    <source>
        <dbReference type="ARBA" id="ARBA00022801"/>
    </source>
</evidence>
<dbReference type="PANTHER" id="PTHR34072">
    <property type="entry name" value="ENZYMATIC POLYPROTEIN-RELATED"/>
    <property type="match status" value="1"/>
</dbReference>
<keyword evidence="3" id="KW-0540">Nuclease</keyword>
<keyword evidence="10" id="KW-1185">Reference proteome</keyword>
<sequence>MQREKVIANASRQLKVHEENYTTHDLELGAVVFTLRLWRHYLYGTKCVVFTDHKSLQYILNQKELNLRQRRWIELLSDYDCEIRHHPGKANVVVDALSQKERNKPLRVRALMMTVHNDLPKQIREAQKEAMKRKNVKAENLGRLIKQIFEFRPDGTRCFGNRVSYLHAAVESLQPVETLQWENILTVGSSSNSGNHSTNSGNPLAFYSQQSSPKLDTSPSYQVSRIK</sequence>
<evidence type="ECO:0000313" key="9">
    <source>
        <dbReference type="EMBL" id="GJT70935.1"/>
    </source>
</evidence>
<organism evidence="9 10">
    <name type="scientific">Tanacetum coccineum</name>
    <dbReference type="NCBI Taxonomy" id="301880"/>
    <lineage>
        <taxon>Eukaryota</taxon>
        <taxon>Viridiplantae</taxon>
        <taxon>Streptophyta</taxon>
        <taxon>Embryophyta</taxon>
        <taxon>Tracheophyta</taxon>
        <taxon>Spermatophyta</taxon>
        <taxon>Magnoliopsida</taxon>
        <taxon>eudicotyledons</taxon>
        <taxon>Gunneridae</taxon>
        <taxon>Pentapetalae</taxon>
        <taxon>asterids</taxon>
        <taxon>campanulids</taxon>
        <taxon>Asterales</taxon>
        <taxon>Asteraceae</taxon>
        <taxon>Asteroideae</taxon>
        <taxon>Anthemideae</taxon>
        <taxon>Anthemidinae</taxon>
        <taxon>Tanacetum</taxon>
    </lineage>
</organism>
<comment type="caution">
    <text evidence="9">The sequence shown here is derived from an EMBL/GenBank/DDBJ whole genome shotgun (WGS) entry which is preliminary data.</text>
</comment>
<keyword evidence="6 9" id="KW-0695">RNA-directed DNA polymerase</keyword>
<dbReference type="InterPro" id="IPR043502">
    <property type="entry name" value="DNA/RNA_pol_sf"/>
</dbReference>
<reference evidence="9" key="1">
    <citation type="journal article" date="2022" name="Int. J. Mol. Sci.">
        <title>Draft Genome of Tanacetum Coccineum: Genomic Comparison of Closely Related Tanacetum-Family Plants.</title>
        <authorList>
            <person name="Yamashiro T."/>
            <person name="Shiraishi A."/>
            <person name="Nakayama K."/>
            <person name="Satake H."/>
        </authorList>
    </citation>
    <scope>NUCLEOTIDE SEQUENCE</scope>
</reference>
<name>A0ABQ5G714_9ASTR</name>
<dbReference type="PANTHER" id="PTHR34072:SF52">
    <property type="entry name" value="RIBONUCLEASE H"/>
    <property type="match status" value="1"/>
</dbReference>
<evidence type="ECO:0000256" key="4">
    <source>
        <dbReference type="ARBA" id="ARBA00022759"/>
    </source>
</evidence>
<dbReference type="EMBL" id="BQNB010018124">
    <property type="protein sequence ID" value="GJT70935.1"/>
    <property type="molecule type" value="Genomic_DNA"/>
</dbReference>
<accession>A0ABQ5G714</accession>
<keyword evidence="5" id="KW-0378">Hydrolase</keyword>
<protein>
    <submittedName>
        <fullName evidence="9">Reverse transcriptase domain-containing protein</fullName>
    </submittedName>
</protein>